<dbReference type="EMBL" id="JAMKPW020000007">
    <property type="protein sequence ID" value="KAK8216755.1"/>
    <property type="molecule type" value="Genomic_DNA"/>
</dbReference>
<accession>A0ACC3SNP6</accession>
<keyword evidence="2" id="KW-1185">Reference proteome</keyword>
<evidence type="ECO:0000313" key="2">
    <source>
        <dbReference type="Proteomes" id="UP001320706"/>
    </source>
</evidence>
<reference evidence="1" key="1">
    <citation type="submission" date="2024-02" db="EMBL/GenBank/DDBJ databases">
        <title>Metagenome Assembled Genome of Zalaria obscura JY119.</title>
        <authorList>
            <person name="Vighnesh L."/>
            <person name="Jagadeeshwari U."/>
            <person name="Venkata Ramana C."/>
            <person name="Sasikala C."/>
        </authorList>
    </citation>
    <scope>NUCLEOTIDE SEQUENCE</scope>
    <source>
        <strain evidence="1">JY119</strain>
    </source>
</reference>
<gene>
    <name evidence="1" type="ORF">M8818_001718</name>
</gene>
<comment type="caution">
    <text evidence="1">The sequence shown here is derived from an EMBL/GenBank/DDBJ whole genome shotgun (WGS) entry which is preliminary data.</text>
</comment>
<protein>
    <submittedName>
        <fullName evidence="1">Uncharacterized protein</fullName>
    </submittedName>
</protein>
<sequence>MSNDPPLLRPRPRRPFDLTPMSTTPESHPPTPPPEPANDDNGGNLSSRTRSILNLTSSTLFGIYSPAGYPSDREEPSTPWGTGAETPVSDVKGAFTASDLNGALAGNAKAKARRRSSVHQVRPHKVPKRGFKGKVVPVIGKNASLGVVGVCYGVLISHLHDRQQIAPVKVEGIPRDRWEYLAFWGVVAVALGQLLPWVDRLWNPEEEDVLEDSYRTGSQRPGMHQRSRSYVQEDKERRGLRWTPQWNDVVRSIGIFVGIAFAVLSLTLALSNPAIWYLLDRTSPGFILSATWALSGTALLLSINPELVPAPSPSGARALGGAQQLGNTLNVAGLQVSHESVGVATWIASVLFVSCVCFGNIGRRL</sequence>
<dbReference type="Proteomes" id="UP001320706">
    <property type="component" value="Unassembled WGS sequence"/>
</dbReference>
<name>A0ACC3SNP6_9PEZI</name>
<evidence type="ECO:0000313" key="1">
    <source>
        <dbReference type="EMBL" id="KAK8216755.1"/>
    </source>
</evidence>
<proteinExistence type="predicted"/>
<organism evidence="1 2">
    <name type="scientific">Zalaria obscura</name>
    <dbReference type="NCBI Taxonomy" id="2024903"/>
    <lineage>
        <taxon>Eukaryota</taxon>
        <taxon>Fungi</taxon>
        <taxon>Dikarya</taxon>
        <taxon>Ascomycota</taxon>
        <taxon>Pezizomycotina</taxon>
        <taxon>Dothideomycetes</taxon>
        <taxon>Dothideomycetidae</taxon>
        <taxon>Dothideales</taxon>
        <taxon>Zalariaceae</taxon>
        <taxon>Zalaria</taxon>
    </lineage>
</organism>